<proteinExistence type="predicted"/>
<name>A0A8X6VMC7_TRICX</name>
<feature type="transmembrane region" description="Helical" evidence="1">
    <location>
        <begin position="31"/>
        <end position="51"/>
    </location>
</feature>
<dbReference type="InterPro" id="IPR036397">
    <property type="entry name" value="RNaseH_sf"/>
</dbReference>
<gene>
    <name evidence="2" type="primary">tc1a_280</name>
    <name evidence="2" type="ORF">TNCV_665201</name>
</gene>
<dbReference type="Gene3D" id="3.30.420.10">
    <property type="entry name" value="Ribonuclease H-like superfamily/Ribonuclease H"/>
    <property type="match status" value="1"/>
</dbReference>
<evidence type="ECO:0000313" key="3">
    <source>
        <dbReference type="Proteomes" id="UP000887159"/>
    </source>
</evidence>
<keyword evidence="1" id="KW-0472">Membrane</keyword>
<dbReference type="EMBL" id="BMAU01021319">
    <property type="protein sequence ID" value="GFY12954.1"/>
    <property type="molecule type" value="Genomic_DNA"/>
</dbReference>
<evidence type="ECO:0000256" key="1">
    <source>
        <dbReference type="SAM" id="Phobius"/>
    </source>
</evidence>
<dbReference type="Proteomes" id="UP000887159">
    <property type="component" value="Unassembled WGS sequence"/>
</dbReference>
<sequence length="251" mass="28036">MSLRNRRSNYQQFIELIEFERGRIMGRRGGSGVFFSAIILGRNVSTVMILGSSGQGMVLPQEYRVPGSHMTLLRGKTDVFGGCQVRSRWRSAVCFFCLDTSDGRVLVRRRPGKRLHSNCLRPRHTGPAIGVMVWGEISYDSKSNLVVTPNTPTVNLYVSLVIQSIILPFMSTIQGGVFQQDNAYPHTAVATQRNVDKSASLQSVDMLPWPARSPDLSPIEHAWYIMGQLQHHQPASTDLPNFDTTSMELAK</sequence>
<organism evidence="2 3">
    <name type="scientific">Trichonephila clavipes</name>
    <name type="common">Golden silk orbweaver</name>
    <name type="synonym">Nephila clavipes</name>
    <dbReference type="NCBI Taxonomy" id="2585209"/>
    <lineage>
        <taxon>Eukaryota</taxon>
        <taxon>Metazoa</taxon>
        <taxon>Ecdysozoa</taxon>
        <taxon>Arthropoda</taxon>
        <taxon>Chelicerata</taxon>
        <taxon>Arachnida</taxon>
        <taxon>Araneae</taxon>
        <taxon>Araneomorphae</taxon>
        <taxon>Entelegynae</taxon>
        <taxon>Araneoidea</taxon>
        <taxon>Nephilidae</taxon>
        <taxon>Trichonephila</taxon>
    </lineage>
</organism>
<protein>
    <submittedName>
        <fullName evidence="2">Transposable element Tc1 transposase</fullName>
    </submittedName>
</protein>
<reference evidence="2" key="1">
    <citation type="submission" date="2020-08" db="EMBL/GenBank/DDBJ databases">
        <title>Multicomponent nature underlies the extraordinary mechanical properties of spider dragline silk.</title>
        <authorList>
            <person name="Kono N."/>
            <person name="Nakamura H."/>
            <person name="Mori M."/>
            <person name="Yoshida Y."/>
            <person name="Ohtoshi R."/>
            <person name="Malay A.D."/>
            <person name="Moran D.A.P."/>
            <person name="Tomita M."/>
            <person name="Numata K."/>
            <person name="Arakawa K."/>
        </authorList>
    </citation>
    <scope>NUCLEOTIDE SEQUENCE</scope>
</reference>
<evidence type="ECO:0000313" key="2">
    <source>
        <dbReference type="EMBL" id="GFY12954.1"/>
    </source>
</evidence>
<keyword evidence="1" id="KW-1133">Transmembrane helix</keyword>
<keyword evidence="3" id="KW-1185">Reference proteome</keyword>
<keyword evidence="1" id="KW-0812">Transmembrane</keyword>
<dbReference type="GO" id="GO:0003676">
    <property type="term" value="F:nucleic acid binding"/>
    <property type="evidence" value="ECO:0007669"/>
    <property type="project" value="InterPro"/>
</dbReference>
<comment type="caution">
    <text evidence="2">The sequence shown here is derived from an EMBL/GenBank/DDBJ whole genome shotgun (WGS) entry which is preliminary data.</text>
</comment>
<accession>A0A8X6VMC7</accession>
<dbReference type="AlphaFoldDB" id="A0A8X6VMC7"/>